<proteinExistence type="predicted"/>
<gene>
    <name evidence="1" type="ORF">H6G83_24745</name>
</gene>
<accession>A0ABR8D9A2</accession>
<evidence type="ECO:0000313" key="2">
    <source>
        <dbReference type="Proteomes" id="UP000661112"/>
    </source>
</evidence>
<reference evidence="1 2" key="1">
    <citation type="journal article" date="2020" name="ISME J.">
        <title>Comparative genomics reveals insights into cyanobacterial evolution and habitat adaptation.</title>
        <authorList>
            <person name="Chen M.Y."/>
            <person name="Teng W.K."/>
            <person name="Zhao L."/>
            <person name="Hu C.X."/>
            <person name="Zhou Y.K."/>
            <person name="Han B.P."/>
            <person name="Song L.R."/>
            <person name="Shu W.S."/>
        </authorList>
    </citation>
    <scope>NUCLEOTIDE SEQUENCE [LARGE SCALE GENOMIC DNA]</scope>
    <source>
        <strain evidence="1 2">FACHB-119</strain>
    </source>
</reference>
<dbReference type="RefSeq" id="WP_190476863.1">
    <property type="nucleotide sequence ID" value="NZ_JACJSG010000040.1"/>
</dbReference>
<keyword evidence="2" id="KW-1185">Reference proteome</keyword>
<organism evidence="1 2">
    <name type="scientific">Anabaena azotica FACHB-119</name>
    <dbReference type="NCBI Taxonomy" id="947527"/>
    <lineage>
        <taxon>Bacteria</taxon>
        <taxon>Bacillati</taxon>
        <taxon>Cyanobacteriota</taxon>
        <taxon>Cyanophyceae</taxon>
        <taxon>Nostocales</taxon>
        <taxon>Nostocaceae</taxon>
        <taxon>Anabaena</taxon>
        <taxon>Anabaena azotica</taxon>
    </lineage>
</organism>
<evidence type="ECO:0000313" key="1">
    <source>
        <dbReference type="EMBL" id="MBD2503778.1"/>
    </source>
</evidence>
<dbReference type="EMBL" id="JACJSG010000040">
    <property type="protein sequence ID" value="MBD2503778.1"/>
    <property type="molecule type" value="Genomic_DNA"/>
</dbReference>
<protein>
    <submittedName>
        <fullName evidence="1">Uncharacterized protein</fullName>
    </submittedName>
</protein>
<name>A0ABR8D9A2_9NOST</name>
<comment type="caution">
    <text evidence="1">The sequence shown here is derived from an EMBL/GenBank/DDBJ whole genome shotgun (WGS) entry which is preliminary data.</text>
</comment>
<sequence length="54" mass="5944">MLFRQPDIKVAFQALSCQEWLQEKRLKSSAGKGLGVCVNLILVLNGSKAEAVRV</sequence>
<dbReference type="Proteomes" id="UP000661112">
    <property type="component" value="Unassembled WGS sequence"/>
</dbReference>